<organism evidence="10 11">
    <name type="scientific">Diceros bicornis minor</name>
    <name type="common">South-central black rhinoceros</name>
    <dbReference type="NCBI Taxonomy" id="77932"/>
    <lineage>
        <taxon>Eukaryota</taxon>
        <taxon>Metazoa</taxon>
        <taxon>Chordata</taxon>
        <taxon>Craniata</taxon>
        <taxon>Vertebrata</taxon>
        <taxon>Euteleostomi</taxon>
        <taxon>Mammalia</taxon>
        <taxon>Eutheria</taxon>
        <taxon>Laurasiatheria</taxon>
        <taxon>Perissodactyla</taxon>
        <taxon>Rhinocerotidae</taxon>
        <taxon>Diceros</taxon>
    </lineage>
</organism>
<evidence type="ECO:0000256" key="6">
    <source>
        <dbReference type="ARBA" id="ARBA00023010"/>
    </source>
</evidence>
<evidence type="ECO:0000256" key="7">
    <source>
        <dbReference type="ARBA" id="ARBA00023136"/>
    </source>
</evidence>
<keyword evidence="2" id="KW-0813">Transport</keyword>
<evidence type="ECO:0000256" key="8">
    <source>
        <dbReference type="ARBA" id="ARBA00037847"/>
    </source>
</evidence>
<gene>
    <name evidence="10" type="ORF">HPG69_013593</name>
</gene>
<feature type="transmembrane region" description="Helical" evidence="9">
    <location>
        <begin position="97"/>
        <end position="116"/>
    </location>
</feature>
<dbReference type="Proteomes" id="UP000551758">
    <property type="component" value="Unassembled WGS sequence"/>
</dbReference>
<evidence type="ECO:0000256" key="2">
    <source>
        <dbReference type="ARBA" id="ARBA00022448"/>
    </source>
</evidence>
<dbReference type="InterPro" id="IPR016482">
    <property type="entry name" value="SecG/Sec61-beta/Sbh"/>
</dbReference>
<evidence type="ECO:0000313" key="11">
    <source>
        <dbReference type="Proteomes" id="UP000551758"/>
    </source>
</evidence>
<keyword evidence="7 9" id="KW-0472">Membrane</keyword>
<proteinExistence type="inferred from homology"/>
<dbReference type="Pfam" id="PF03911">
    <property type="entry name" value="Sec61_beta"/>
    <property type="match status" value="1"/>
</dbReference>
<protein>
    <submittedName>
        <fullName evidence="10">Uncharacterized protein</fullName>
    </submittedName>
</protein>
<keyword evidence="4" id="KW-0653">Protein transport</keyword>
<sequence length="147" mass="15695">SRAGAVSAIRAWGLGPAGGAHPSVSLCSLVRPPVGLTWDPLAALPVKQWPPGRRAPRSGRGKMPAVEQGVQAARPQQALGGCGDSTRKIHLGSKCNLWYYRYNAVLLLKVSIPSLLLCSGPVPVLVMSLLFIASVFMLHIWGKYTRS</sequence>
<evidence type="ECO:0000256" key="1">
    <source>
        <dbReference type="ARBA" id="ARBA00006103"/>
    </source>
</evidence>
<keyword evidence="6" id="KW-0811">Translocation</keyword>
<comment type="subcellular location">
    <subcellularLocation>
        <location evidence="8">Endomembrane system</location>
        <topology evidence="8">Single-pass membrane protein</topology>
    </subcellularLocation>
</comment>
<keyword evidence="5 9" id="KW-1133">Transmembrane helix</keyword>
<evidence type="ECO:0000256" key="9">
    <source>
        <dbReference type="SAM" id="Phobius"/>
    </source>
</evidence>
<reference evidence="10 11" key="1">
    <citation type="journal article" date="2020" name="Mol. Biol. Evol.">
        <title>Interspecific Gene Flow and the Evolution of Specialization in Black and White Rhinoceros.</title>
        <authorList>
            <person name="Moodley Y."/>
            <person name="Westbury M.V."/>
            <person name="Russo I.M."/>
            <person name="Gopalakrishnan S."/>
            <person name="Rakotoarivelo A."/>
            <person name="Olsen R.A."/>
            <person name="Prost S."/>
            <person name="Tunstall T."/>
            <person name="Ryder O.A."/>
            <person name="Dalen L."/>
            <person name="Bruford M.W."/>
        </authorList>
    </citation>
    <scope>NUCLEOTIDE SEQUENCE [LARGE SCALE GENOMIC DNA]</scope>
    <source>
        <strain evidence="10">SBR-YM</strain>
        <tissue evidence="10">Skin</tissue>
    </source>
</reference>
<accession>A0A7J7EQN4</accession>
<dbReference type="EMBL" id="JACDTQ010002517">
    <property type="protein sequence ID" value="KAF5917756.1"/>
    <property type="molecule type" value="Genomic_DNA"/>
</dbReference>
<dbReference type="GO" id="GO:0015031">
    <property type="term" value="P:protein transport"/>
    <property type="evidence" value="ECO:0007669"/>
    <property type="project" value="UniProtKB-KW"/>
</dbReference>
<keyword evidence="11" id="KW-1185">Reference proteome</keyword>
<name>A0A7J7EQN4_DICBM</name>
<comment type="similarity">
    <text evidence="1">Belongs to the SEC61-beta family.</text>
</comment>
<evidence type="ECO:0000313" key="10">
    <source>
        <dbReference type="EMBL" id="KAF5917756.1"/>
    </source>
</evidence>
<feature type="non-terminal residue" evidence="10">
    <location>
        <position position="147"/>
    </location>
</feature>
<dbReference type="GO" id="GO:0012505">
    <property type="term" value="C:endomembrane system"/>
    <property type="evidence" value="ECO:0007669"/>
    <property type="project" value="UniProtKB-SubCell"/>
</dbReference>
<dbReference type="AlphaFoldDB" id="A0A7J7EQN4"/>
<evidence type="ECO:0000256" key="5">
    <source>
        <dbReference type="ARBA" id="ARBA00022989"/>
    </source>
</evidence>
<keyword evidence="3 9" id="KW-0812">Transmembrane</keyword>
<evidence type="ECO:0000256" key="3">
    <source>
        <dbReference type="ARBA" id="ARBA00022692"/>
    </source>
</evidence>
<comment type="caution">
    <text evidence="10">The sequence shown here is derived from an EMBL/GenBank/DDBJ whole genome shotgun (WGS) entry which is preliminary data.</text>
</comment>
<evidence type="ECO:0000256" key="4">
    <source>
        <dbReference type="ARBA" id="ARBA00022927"/>
    </source>
</evidence>
<feature type="transmembrane region" description="Helical" evidence="9">
    <location>
        <begin position="122"/>
        <end position="141"/>
    </location>
</feature>